<dbReference type="EMBL" id="JACHXK010000007">
    <property type="protein sequence ID" value="MBB3111309.1"/>
    <property type="molecule type" value="Genomic_DNA"/>
</dbReference>
<reference evidence="1 2" key="1">
    <citation type="submission" date="2020-08" db="EMBL/GenBank/DDBJ databases">
        <title>Genomic Encyclopedia of Type Strains, Phase III (KMG-III): the genomes of soil and plant-associated and newly described type strains.</title>
        <authorList>
            <person name="Whitman W."/>
        </authorList>
    </citation>
    <scope>NUCLEOTIDE SEQUENCE [LARGE SCALE GENOMIC DNA]</scope>
    <source>
        <strain evidence="1 2">CECT 5862</strain>
    </source>
</reference>
<name>A0A7W5AZH1_9BACL</name>
<comment type="caution">
    <text evidence="1">The sequence shown here is derived from an EMBL/GenBank/DDBJ whole genome shotgun (WGS) entry which is preliminary data.</text>
</comment>
<dbReference type="AlphaFoldDB" id="A0A7W5AZH1"/>
<dbReference type="RefSeq" id="WP_183601201.1">
    <property type="nucleotide sequence ID" value="NZ_JACHXK010000007.1"/>
</dbReference>
<evidence type="ECO:0000313" key="1">
    <source>
        <dbReference type="EMBL" id="MBB3111309.1"/>
    </source>
</evidence>
<keyword evidence="2" id="KW-1185">Reference proteome</keyword>
<gene>
    <name evidence="1" type="ORF">FHS18_003377</name>
</gene>
<organism evidence="1 2">
    <name type="scientific">Paenibacillus phyllosphaerae</name>
    <dbReference type="NCBI Taxonomy" id="274593"/>
    <lineage>
        <taxon>Bacteria</taxon>
        <taxon>Bacillati</taxon>
        <taxon>Bacillota</taxon>
        <taxon>Bacilli</taxon>
        <taxon>Bacillales</taxon>
        <taxon>Paenibacillaceae</taxon>
        <taxon>Paenibacillus</taxon>
    </lineage>
</organism>
<accession>A0A7W5AZH1</accession>
<dbReference type="Proteomes" id="UP000570361">
    <property type="component" value="Unassembled WGS sequence"/>
</dbReference>
<evidence type="ECO:0000313" key="2">
    <source>
        <dbReference type="Proteomes" id="UP000570361"/>
    </source>
</evidence>
<proteinExistence type="predicted"/>
<sequence>MNIIIDGSYITSSLLPFKDGRRLYLPLDTIFPAIGWTYSREANSSLALSYEQLNESRTTYLHDEWNDTLHEIDGHIYIHSKRLSGIIDKEIAFDSQTKTVTITSPTAAELEAEQAYRREMFRKAQEAVEEVVVEVTDSMSGEESQKINFGKYSPPAIFDALYTLDDQLQEEGLSLWDELGFYGGYYCSEYGNTPWDVIVFGWTGGDGVHYGFLTEFGSVTDLNEAPIVMVSPMGGDEAGEVVANNIREFLSILAIDESLLYASFDNEEDYLADLRQDEQSEWAPTEEQKAQRRLVMSRMAAALDLPVIEQPYRYLNQVRTERANKILVSTHDGLGVTNVHPDDVGRQHESLLVDGDLESEELQEYLARATYAGKLALLRDFNAKDFDSEDLENIMVEEMINLGLTDELARKNASAW</sequence>
<protein>
    <submittedName>
        <fullName evidence="1">Uncharacterized protein</fullName>
    </submittedName>
</protein>